<dbReference type="InterPro" id="IPR029033">
    <property type="entry name" value="His_PPase_superfam"/>
</dbReference>
<evidence type="ECO:0000313" key="2">
    <source>
        <dbReference type="EMBL" id="POY73120.1"/>
    </source>
</evidence>
<sequence length="248" mass="27722">MNKIIYLTRHAQAYHNVAEDWSIPDAELTPLGRDQSAALRKDTERTFQRHVDLIVSSPLRRPMQTALIGCAPLIERLNGQGKPMILLPELQEVNDLPCDTGSARKDLESNPEFASLDFSPLEPSPLPSHWSSAPTWTSKRGLFDPNRCQERARWVRRWLRDETHPDEKHVVVVAHGDILRVIADGHRSDKPWANAEVRAFRFKAVDDHDAVLVAATEIEITASGPDSASEATVAKEGSDEPTSSELKN</sequence>
<feature type="region of interest" description="Disordered" evidence="1">
    <location>
        <begin position="221"/>
        <end position="248"/>
    </location>
</feature>
<dbReference type="PANTHER" id="PTHR48100:SF54">
    <property type="entry name" value="PHOSPHATASE SPAC5H10.03-RELATED"/>
    <property type="match status" value="1"/>
</dbReference>
<dbReference type="PANTHER" id="PTHR48100">
    <property type="entry name" value="BROAD-SPECIFICITY PHOSPHATASE YOR283W-RELATED"/>
    <property type="match status" value="1"/>
</dbReference>
<gene>
    <name evidence="2" type="ORF">BMF94_3813</name>
</gene>
<dbReference type="EMBL" id="PJQD01000040">
    <property type="protein sequence ID" value="POY73120.1"/>
    <property type="molecule type" value="Genomic_DNA"/>
</dbReference>
<proteinExistence type="predicted"/>
<organism evidence="2 3">
    <name type="scientific">Rhodotorula taiwanensis</name>
    <dbReference type="NCBI Taxonomy" id="741276"/>
    <lineage>
        <taxon>Eukaryota</taxon>
        <taxon>Fungi</taxon>
        <taxon>Dikarya</taxon>
        <taxon>Basidiomycota</taxon>
        <taxon>Pucciniomycotina</taxon>
        <taxon>Microbotryomycetes</taxon>
        <taxon>Sporidiobolales</taxon>
        <taxon>Sporidiobolaceae</taxon>
        <taxon>Rhodotorula</taxon>
    </lineage>
</organism>
<dbReference type="Pfam" id="PF00300">
    <property type="entry name" value="His_Phos_1"/>
    <property type="match status" value="1"/>
</dbReference>
<reference evidence="2 3" key="1">
    <citation type="journal article" date="2018" name="Front. Microbiol.">
        <title>Prospects for Fungal Bioremediation of Acidic Radioactive Waste Sites: Characterization and Genome Sequence of Rhodotorula taiwanensis MD1149.</title>
        <authorList>
            <person name="Tkavc R."/>
            <person name="Matrosova V.Y."/>
            <person name="Grichenko O.E."/>
            <person name="Gostincar C."/>
            <person name="Volpe R.P."/>
            <person name="Klimenkova P."/>
            <person name="Gaidamakova E.K."/>
            <person name="Zhou C.E."/>
            <person name="Stewart B.J."/>
            <person name="Lyman M.G."/>
            <person name="Malfatti S.A."/>
            <person name="Rubinfeld B."/>
            <person name="Courtot M."/>
            <person name="Singh J."/>
            <person name="Dalgard C.L."/>
            <person name="Hamilton T."/>
            <person name="Frey K.G."/>
            <person name="Gunde-Cimerman N."/>
            <person name="Dugan L."/>
            <person name="Daly M.J."/>
        </authorList>
    </citation>
    <scope>NUCLEOTIDE SEQUENCE [LARGE SCALE GENOMIC DNA]</scope>
    <source>
        <strain evidence="2 3">MD1149</strain>
    </source>
</reference>
<dbReference type="GO" id="GO:0005737">
    <property type="term" value="C:cytoplasm"/>
    <property type="evidence" value="ECO:0007669"/>
    <property type="project" value="TreeGrafter"/>
</dbReference>
<dbReference type="Proteomes" id="UP000237144">
    <property type="component" value="Unassembled WGS sequence"/>
</dbReference>
<comment type="caution">
    <text evidence="2">The sequence shown here is derived from an EMBL/GenBank/DDBJ whole genome shotgun (WGS) entry which is preliminary data.</text>
</comment>
<dbReference type="GO" id="GO:0016791">
    <property type="term" value="F:phosphatase activity"/>
    <property type="evidence" value="ECO:0007669"/>
    <property type="project" value="TreeGrafter"/>
</dbReference>
<dbReference type="AlphaFoldDB" id="A0A2S5B8L3"/>
<evidence type="ECO:0000256" key="1">
    <source>
        <dbReference type="SAM" id="MobiDB-lite"/>
    </source>
</evidence>
<accession>A0A2S5B8L3</accession>
<dbReference type="InterPro" id="IPR013078">
    <property type="entry name" value="His_Pase_superF_clade-1"/>
</dbReference>
<name>A0A2S5B8L3_9BASI</name>
<dbReference type="CDD" id="cd07067">
    <property type="entry name" value="HP_PGM_like"/>
    <property type="match status" value="1"/>
</dbReference>
<dbReference type="InterPro" id="IPR050275">
    <property type="entry name" value="PGM_Phosphatase"/>
</dbReference>
<evidence type="ECO:0000313" key="3">
    <source>
        <dbReference type="Proteomes" id="UP000237144"/>
    </source>
</evidence>
<keyword evidence="3" id="KW-1185">Reference proteome</keyword>
<dbReference type="SMART" id="SM00855">
    <property type="entry name" value="PGAM"/>
    <property type="match status" value="1"/>
</dbReference>
<dbReference type="SUPFAM" id="SSF53254">
    <property type="entry name" value="Phosphoglycerate mutase-like"/>
    <property type="match status" value="1"/>
</dbReference>
<dbReference type="Gene3D" id="3.40.50.1240">
    <property type="entry name" value="Phosphoglycerate mutase-like"/>
    <property type="match status" value="1"/>
</dbReference>
<protein>
    <submittedName>
        <fullName evidence="2">Uncharacterized protein</fullName>
    </submittedName>
</protein>